<dbReference type="PANTHER" id="PTHR30313">
    <property type="entry name" value="DNA PRIMASE"/>
    <property type="match status" value="1"/>
</dbReference>
<dbReference type="NCBIfam" id="TIGR01391">
    <property type="entry name" value="dnaG"/>
    <property type="match status" value="1"/>
</dbReference>
<dbReference type="InterPro" id="IPR002694">
    <property type="entry name" value="Znf_CHC2"/>
</dbReference>
<feature type="compositionally biased region" description="Gly residues" evidence="15">
    <location>
        <begin position="464"/>
        <end position="477"/>
    </location>
</feature>
<evidence type="ECO:0000256" key="7">
    <source>
        <dbReference type="ARBA" id="ARBA00022771"/>
    </source>
</evidence>
<dbReference type="PANTHER" id="PTHR30313:SF2">
    <property type="entry name" value="DNA PRIMASE"/>
    <property type="match status" value="1"/>
</dbReference>
<evidence type="ECO:0000256" key="5">
    <source>
        <dbReference type="ARBA" id="ARBA00022705"/>
    </source>
</evidence>
<evidence type="ECO:0000256" key="4">
    <source>
        <dbReference type="ARBA" id="ARBA00022695"/>
    </source>
</evidence>
<evidence type="ECO:0000256" key="13">
    <source>
        <dbReference type="PIRNR" id="PIRNR002811"/>
    </source>
</evidence>
<dbReference type="SMART" id="SM00493">
    <property type="entry name" value="TOPRIM"/>
    <property type="match status" value="1"/>
</dbReference>
<keyword evidence="3 12" id="KW-0808">Transferase</keyword>
<evidence type="ECO:0000313" key="17">
    <source>
        <dbReference type="EMBL" id="GGI09108.1"/>
    </source>
</evidence>
<keyword evidence="11 12" id="KW-0804">Transcription</keyword>
<dbReference type="Gene3D" id="3.90.580.10">
    <property type="entry name" value="Zinc finger, CHC2-type domain"/>
    <property type="match status" value="1"/>
</dbReference>
<dbReference type="InterPro" id="IPR013173">
    <property type="entry name" value="DNA_primase_DnaG_DnaB-bd_dom"/>
</dbReference>
<gene>
    <name evidence="12 17" type="primary">dnaG</name>
    <name evidence="17" type="ORF">GCM10011354_32440</name>
</gene>
<dbReference type="CDD" id="cd03364">
    <property type="entry name" value="TOPRIM_DnaG_primases"/>
    <property type="match status" value="1"/>
</dbReference>
<dbReference type="Pfam" id="PF13662">
    <property type="entry name" value="Toprim_4"/>
    <property type="match status" value="1"/>
</dbReference>
<sequence length="627" mass="68854">MAGRILKDDVEELRRQADIVAVVGDYTTLKRAGTRYKGLCPFHTERTPSFTVTPDGNFFHCFGCDASGDLYDFLMRVEGLEFPEAVEALARRSGFTLRYEELSARDRQAIGQRSRLVEVTAAALEFFRATLFSEEGEVARTYLKQRGFGRDDAERFDLGFAPMRWEALGQALTRQGLRPEDLIATGLVVRTERGGLRDRFRGRLIFPVHDPGGDVIGFGGRILPELDYGDFDPPKYLNSPETPLYKKTRVLYGVPQARAEVVRAEEVLVCEGYTDVMALHQAGFANAVATCGTAVGVEHLRMVSRYAQRVVLAFDGDAAGVKAAERAWEAARTLGGEGSEGGGTELDLRVLVLPGGRDPADLVREVGAEGLREAVADATPVVPFVLRQRLSDADLGSEAGRTAALREALGIVGLEPDLDLRREWARTEVAARIGVAYEFVVRSAQRLGVELDAHEGVAPVGPSRGTGGAGGAGGTGGVSTLDRARVRRERDVLRTALQQPQWLPDEWFELVEDDFSHPVARQVFATLTAAGGAGVELSAVLEHAADDEVRARLRQLALEDEPVPLDADAAAWRVRSLLAERLQAAERQLQDRLHTLHHGRDRDELMAVLTELRELEQRRRALTSREE</sequence>
<dbReference type="AlphaFoldDB" id="A0A8J3ACV6"/>
<evidence type="ECO:0000259" key="16">
    <source>
        <dbReference type="PROSITE" id="PS50880"/>
    </source>
</evidence>
<dbReference type="InterPro" id="IPR050219">
    <property type="entry name" value="DnaG_primase"/>
</dbReference>
<dbReference type="InterPro" id="IPR034151">
    <property type="entry name" value="TOPRIM_DnaG_bac"/>
</dbReference>
<dbReference type="FunFam" id="3.90.580.10:FF:000001">
    <property type="entry name" value="DNA primase"/>
    <property type="match status" value="1"/>
</dbReference>
<dbReference type="InterPro" id="IPR030846">
    <property type="entry name" value="DnaG_bac"/>
</dbReference>
<dbReference type="EC" id="2.7.7.101" evidence="12"/>
<evidence type="ECO:0000256" key="11">
    <source>
        <dbReference type="ARBA" id="ARBA00023163"/>
    </source>
</evidence>
<protein>
    <recommendedName>
        <fullName evidence="12 13">DNA primase</fullName>
        <ecNumber evidence="12">2.7.7.101</ecNumber>
    </recommendedName>
</protein>
<accession>A0A8J3ACV6</accession>
<evidence type="ECO:0000256" key="10">
    <source>
        <dbReference type="ARBA" id="ARBA00023125"/>
    </source>
</evidence>
<dbReference type="SUPFAM" id="SSF56731">
    <property type="entry name" value="DNA primase core"/>
    <property type="match status" value="1"/>
</dbReference>
<dbReference type="PROSITE" id="PS50880">
    <property type="entry name" value="TOPRIM"/>
    <property type="match status" value="1"/>
</dbReference>
<dbReference type="Proteomes" id="UP000650511">
    <property type="component" value="Unassembled WGS sequence"/>
</dbReference>
<dbReference type="InterPro" id="IPR037068">
    <property type="entry name" value="DNA_primase_core_N_sf"/>
</dbReference>
<name>A0A8J3ACV6_9ACTN</name>
<keyword evidence="7 12" id="KW-0863">Zinc-finger</keyword>
<keyword evidence="2 12" id="KW-0639">Primosome</keyword>
<dbReference type="GO" id="GO:0008270">
    <property type="term" value="F:zinc ion binding"/>
    <property type="evidence" value="ECO:0007669"/>
    <property type="project" value="UniProtKB-UniRule"/>
</dbReference>
<dbReference type="GO" id="GO:0003899">
    <property type="term" value="F:DNA-directed RNA polymerase activity"/>
    <property type="evidence" value="ECO:0007669"/>
    <property type="project" value="UniProtKB-UniRule"/>
</dbReference>
<dbReference type="SMART" id="SM00400">
    <property type="entry name" value="ZnF_CHCC"/>
    <property type="match status" value="1"/>
</dbReference>
<proteinExistence type="inferred from homology"/>
<keyword evidence="6 12" id="KW-0479">Metal-binding</keyword>
<keyword evidence="1 12" id="KW-0240">DNA-directed RNA polymerase</keyword>
<dbReference type="PIRSF" id="PIRSF002811">
    <property type="entry name" value="DnaG"/>
    <property type="match status" value="1"/>
</dbReference>
<dbReference type="Pfam" id="PF08275">
    <property type="entry name" value="DNAG_N"/>
    <property type="match status" value="1"/>
</dbReference>
<reference evidence="17" key="1">
    <citation type="journal article" date="2014" name="Int. J. Syst. Evol. Microbiol.">
        <title>Complete genome sequence of Corynebacterium casei LMG S-19264T (=DSM 44701T), isolated from a smear-ripened cheese.</title>
        <authorList>
            <consortium name="US DOE Joint Genome Institute (JGI-PGF)"/>
            <person name="Walter F."/>
            <person name="Albersmeier A."/>
            <person name="Kalinowski J."/>
            <person name="Ruckert C."/>
        </authorList>
    </citation>
    <scope>NUCLEOTIDE SEQUENCE</scope>
    <source>
        <strain evidence="17">CGMCC 1.14988</strain>
    </source>
</reference>
<comment type="subunit">
    <text evidence="12">Monomer. Interacts with DnaB.</text>
</comment>
<dbReference type="EMBL" id="BMHA01000014">
    <property type="protein sequence ID" value="GGI09108.1"/>
    <property type="molecule type" value="Genomic_DNA"/>
</dbReference>
<dbReference type="Pfam" id="PF01807">
    <property type="entry name" value="Zn_ribbon_DnaG"/>
    <property type="match status" value="1"/>
</dbReference>
<comment type="cofactor">
    <cofactor evidence="12 13 14">
        <name>Zn(2+)</name>
        <dbReference type="ChEBI" id="CHEBI:29105"/>
    </cofactor>
    <text evidence="12 13 14">Binds 1 zinc ion per monomer.</text>
</comment>
<keyword evidence="4 12" id="KW-0548">Nucleotidyltransferase</keyword>
<dbReference type="GO" id="GO:0000428">
    <property type="term" value="C:DNA-directed RNA polymerase complex"/>
    <property type="evidence" value="ECO:0007669"/>
    <property type="project" value="UniProtKB-KW"/>
</dbReference>
<feature type="domain" description="Toprim" evidence="16">
    <location>
        <begin position="265"/>
        <end position="346"/>
    </location>
</feature>
<dbReference type="Gene3D" id="3.90.980.10">
    <property type="entry name" value="DNA primase, catalytic core, N-terminal domain"/>
    <property type="match status" value="1"/>
</dbReference>
<keyword evidence="5 12" id="KW-0235">DNA replication</keyword>
<feature type="region of interest" description="Disordered" evidence="15">
    <location>
        <begin position="458"/>
        <end position="479"/>
    </location>
</feature>
<evidence type="ECO:0000256" key="15">
    <source>
        <dbReference type="SAM" id="MobiDB-lite"/>
    </source>
</evidence>
<evidence type="ECO:0000256" key="2">
    <source>
        <dbReference type="ARBA" id="ARBA00022515"/>
    </source>
</evidence>
<evidence type="ECO:0000256" key="8">
    <source>
        <dbReference type="ARBA" id="ARBA00022833"/>
    </source>
</evidence>
<dbReference type="GO" id="GO:0003677">
    <property type="term" value="F:DNA binding"/>
    <property type="evidence" value="ECO:0007669"/>
    <property type="project" value="UniProtKB-KW"/>
</dbReference>
<evidence type="ECO:0000313" key="18">
    <source>
        <dbReference type="Proteomes" id="UP000650511"/>
    </source>
</evidence>
<dbReference type="HAMAP" id="MF_00974">
    <property type="entry name" value="DNA_primase_DnaG"/>
    <property type="match status" value="1"/>
</dbReference>
<feature type="zinc finger region" description="CHC2-type" evidence="12 14">
    <location>
        <begin position="40"/>
        <end position="64"/>
    </location>
</feature>
<keyword evidence="9" id="KW-0460">Magnesium</keyword>
<evidence type="ECO:0000256" key="14">
    <source>
        <dbReference type="PIRSR" id="PIRSR002811-1"/>
    </source>
</evidence>
<keyword evidence="10 12" id="KW-0238">DNA-binding</keyword>
<comment type="similarity">
    <text evidence="12 13">Belongs to the DnaG primase family.</text>
</comment>
<dbReference type="RefSeq" id="WP_165404055.1">
    <property type="nucleotide sequence ID" value="NZ_BMHA01000014.1"/>
</dbReference>
<dbReference type="SUPFAM" id="SSF57783">
    <property type="entry name" value="Zinc beta-ribbon"/>
    <property type="match status" value="1"/>
</dbReference>
<evidence type="ECO:0000256" key="1">
    <source>
        <dbReference type="ARBA" id="ARBA00022478"/>
    </source>
</evidence>
<evidence type="ECO:0000256" key="9">
    <source>
        <dbReference type="ARBA" id="ARBA00022842"/>
    </source>
</evidence>
<reference evidence="17" key="2">
    <citation type="submission" date="2020-09" db="EMBL/GenBank/DDBJ databases">
        <authorList>
            <person name="Sun Q."/>
            <person name="Zhou Y."/>
        </authorList>
    </citation>
    <scope>NUCLEOTIDE SEQUENCE</scope>
    <source>
        <strain evidence="17">CGMCC 1.14988</strain>
    </source>
</reference>
<keyword evidence="8 12" id="KW-0862">Zinc</keyword>
<dbReference type="GO" id="GO:1990077">
    <property type="term" value="C:primosome complex"/>
    <property type="evidence" value="ECO:0007669"/>
    <property type="project" value="UniProtKB-KW"/>
</dbReference>
<dbReference type="GO" id="GO:0005737">
    <property type="term" value="C:cytoplasm"/>
    <property type="evidence" value="ECO:0007669"/>
    <property type="project" value="TreeGrafter"/>
</dbReference>
<evidence type="ECO:0000256" key="6">
    <source>
        <dbReference type="ARBA" id="ARBA00022723"/>
    </source>
</evidence>
<comment type="function">
    <text evidence="12 13">RNA polymerase that catalyzes the synthesis of short RNA molecules used as primers for DNA polymerase during DNA replication.</text>
</comment>
<dbReference type="GO" id="GO:0006269">
    <property type="term" value="P:DNA replication, synthesis of primer"/>
    <property type="evidence" value="ECO:0007669"/>
    <property type="project" value="UniProtKB-UniRule"/>
</dbReference>
<dbReference type="SMART" id="SM00766">
    <property type="entry name" value="DnaG_DnaB_bind"/>
    <property type="match status" value="1"/>
</dbReference>
<organism evidence="17 18">
    <name type="scientific">Egicoccus halophilus</name>
    <dbReference type="NCBI Taxonomy" id="1670830"/>
    <lineage>
        <taxon>Bacteria</taxon>
        <taxon>Bacillati</taxon>
        <taxon>Actinomycetota</taxon>
        <taxon>Nitriliruptoria</taxon>
        <taxon>Egicoccales</taxon>
        <taxon>Egicoccaceae</taxon>
        <taxon>Egicoccus</taxon>
    </lineage>
</organism>
<comment type="domain">
    <text evidence="12">Contains an N-terminal zinc-binding domain, a central core domain that contains the primase activity, and a C-terminal DnaB-binding domain.</text>
</comment>
<keyword evidence="18" id="KW-1185">Reference proteome</keyword>
<dbReference type="InterPro" id="IPR036977">
    <property type="entry name" value="DNA_primase_Znf_CHC2"/>
</dbReference>
<evidence type="ECO:0000256" key="12">
    <source>
        <dbReference type="HAMAP-Rule" id="MF_00974"/>
    </source>
</evidence>
<dbReference type="InterPro" id="IPR013264">
    <property type="entry name" value="DNAG_N"/>
</dbReference>
<dbReference type="InterPro" id="IPR006171">
    <property type="entry name" value="TOPRIM_dom"/>
</dbReference>
<comment type="catalytic activity">
    <reaction evidence="12">
        <text>ssDNA + n NTP = ssDNA/pppN(pN)n-1 hybrid + (n-1) diphosphate.</text>
        <dbReference type="EC" id="2.7.7.101"/>
    </reaction>
</comment>
<dbReference type="Gene3D" id="3.40.1360.10">
    <property type="match status" value="1"/>
</dbReference>
<evidence type="ECO:0000256" key="3">
    <source>
        <dbReference type="ARBA" id="ARBA00022679"/>
    </source>
</evidence>
<dbReference type="InterPro" id="IPR006295">
    <property type="entry name" value="DNA_primase_DnaG"/>
</dbReference>
<comment type="caution">
    <text evidence="17">The sequence shown here is derived from an EMBL/GenBank/DDBJ whole genome shotgun (WGS) entry which is preliminary data.</text>
</comment>